<accession>A0A183CUU3</accession>
<proteinExistence type="predicted"/>
<organism evidence="1">
    <name type="scientific">Gongylonema pulchrum</name>
    <dbReference type="NCBI Taxonomy" id="637853"/>
    <lineage>
        <taxon>Eukaryota</taxon>
        <taxon>Metazoa</taxon>
        <taxon>Ecdysozoa</taxon>
        <taxon>Nematoda</taxon>
        <taxon>Chromadorea</taxon>
        <taxon>Rhabditida</taxon>
        <taxon>Spirurina</taxon>
        <taxon>Spiruromorpha</taxon>
        <taxon>Spiruroidea</taxon>
        <taxon>Gongylonematidae</taxon>
        <taxon>Gongylonema</taxon>
    </lineage>
</organism>
<dbReference type="InterPro" id="IPR036688">
    <property type="entry name" value="MoeA_C_domain_IV_sf"/>
</dbReference>
<dbReference type="GO" id="GO:0032324">
    <property type="term" value="P:molybdopterin cofactor biosynthetic process"/>
    <property type="evidence" value="ECO:0007669"/>
    <property type="project" value="InterPro"/>
</dbReference>
<dbReference type="Gene3D" id="2.40.340.10">
    <property type="entry name" value="MoeA, C-terminal, domain IV"/>
    <property type="match status" value="1"/>
</dbReference>
<reference evidence="1" key="1">
    <citation type="submission" date="2016-06" db="UniProtKB">
        <authorList>
            <consortium name="WormBaseParasite"/>
        </authorList>
    </citation>
    <scope>IDENTIFICATION</scope>
</reference>
<dbReference type="SUPFAM" id="SSF63867">
    <property type="entry name" value="MoeA C-terminal domain-like"/>
    <property type="match status" value="1"/>
</dbReference>
<evidence type="ECO:0000313" key="1">
    <source>
        <dbReference type="WBParaSite" id="GPUH_0000023301-mRNA-1"/>
    </source>
</evidence>
<sequence>LQICETLQLDNRPEYRRAWLQPDPGNLPRAICLEKNQMSSRLLSVRNANLLLKLPARSDTKPVIQKDEIVDALVIRHL</sequence>
<dbReference type="WBParaSite" id="GPUH_0000023301-mRNA-1">
    <property type="protein sequence ID" value="GPUH_0000023301-mRNA-1"/>
    <property type="gene ID" value="GPUH_0000023301"/>
</dbReference>
<dbReference type="AlphaFoldDB" id="A0A183CUU3"/>
<protein>
    <submittedName>
        <fullName evidence="1">MoeA_C domain-containing protein</fullName>
    </submittedName>
</protein>
<name>A0A183CUU3_9BILA</name>